<dbReference type="RefSeq" id="WP_345351949.1">
    <property type="nucleotide sequence ID" value="NZ_BAABHJ010000005.1"/>
</dbReference>
<name>A0ABP8TGV8_9ACTN</name>
<evidence type="ECO:0000313" key="2">
    <source>
        <dbReference type="Proteomes" id="UP001500212"/>
    </source>
</evidence>
<accession>A0ABP8TGV8</accession>
<evidence type="ECO:0000313" key="1">
    <source>
        <dbReference type="EMBL" id="GAA4605803.1"/>
    </source>
</evidence>
<proteinExistence type="predicted"/>
<sequence>MLPARRTARAIAPRSSARFSKAPVVTVTARATPGWGIRSLSDNGTIHATVAFAKGDGPVTLHGYSPTPVSVTASGGSVGQVGYDSGSHLFSVSISPGRGSTVPVTLTRR</sequence>
<protein>
    <submittedName>
        <fullName evidence="1">Uncharacterized protein</fullName>
    </submittedName>
</protein>
<dbReference type="Proteomes" id="UP001500212">
    <property type="component" value="Unassembled WGS sequence"/>
</dbReference>
<dbReference type="EMBL" id="BAABHJ010000005">
    <property type="protein sequence ID" value="GAA4605803.1"/>
    <property type="molecule type" value="Genomic_DNA"/>
</dbReference>
<keyword evidence="2" id="KW-1185">Reference proteome</keyword>
<organism evidence="1 2">
    <name type="scientific">Actinoallomurus liliacearum</name>
    <dbReference type="NCBI Taxonomy" id="1080073"/>
    <lineage>
        <taxon>Bacteria</taxon>
        <taxon>Bacillati</taxon>
        <taxon>Actinomycetota</taxon>
        <taxon>Actinomycetes</taxon>
        <taxon>Streptosporangiales</taxon>
        <taxon>Thermomonosporaceae</taxon>
        <taxon>Actinoallomurus</taxon>
    </lineage>
</organism>
<gene>
    <name evidence="1" type="ORF">GCM10023195_20400</name>
</gene>
<reference evidence="2" key="1">
    <citation type="journal article" date="2019" name="Int. J. Syst. Evol. Microbiol.">
        <title>The Global Catalogue of Microorganisms (GCM) 10K type strain sequencing project: providing services to taxonomists for standard genome sequencing and annotation.</title>
        <authorList>
            <consortium name="The Broad Institute Genomics Platform"/>
            <consortium name="The Broad Institute Genome Sequencing Center for Infectious Disease"/>
            <person name="Wu L."/>
            <person name="Ma J."/>
        </authorList>
    </citation>
    <scope>NUCLEOTIDE SEQUENCE [LARGE SCALE GENOMIC DNA]</scope>
    <source>
        <strain evidence="2">JCM 17938</strain>
    </source>
</reference>
<comment type="caution">
    <text evidence="1">The sequence shown here is derived from an EMBL/GenBank/DDBJ whole genome shotgun (WGS) entry which is preliminary data.</text>
</comment>